<organism evidence="2 3">
    <name type="scientific">Oryza sativa subsp. indica</name>
    <name type="common">Rice</name>
    <dbReference type="NCBI Taxonomy" id="39946"/>
    <lineage>
        <taxon>Eukaryota</taxon>
        <taxon>Viridiplantae</taxon>
        <taxon>Streptophyta</taxon>
        <taxon>Embryophyta</taxon>
        <taxon>Tracheophyta</taxon>
        <taxon>Spermatophyta</taxon>
        <taxon>Magnoliopsida</taxon>
        <taxon>Liliopsida</taxon>
        <taxon>Poales</taxon>
        <taxon>Poaceae</taxon>
        <taxon>BOP clade</taxon>
        <taxon>Oryzoideae</taxon>
        <taxon>Oryzeae</taxon>
        <taxon>Oryzinae</taxon>
        <taxon>Oryza</taxon>
        <taxon>Oryza sativa</taxon>
    </lineage>
</organism>
<dbReference type="InterPro" id="IPR052929">
    <property type="entry name" value="RNase_H-like_EbsB-rel"/>
</dbReference>
<name>B8BKP5_ORYSI</name>
<evidence type="ECO:0000313" key="3">
    <source>
        <dbReference type="Proteomes" id="UP000007015"/>
    </source>
</evidence>
<reference evidence="2 3" key="1">
    <citation type="journal article" date="2005" name="PLoS Biol.">
        <title>The genomes of Oryza sativa: a history of duplications.</title>
        <authorList>
            <person name="Yu J."/>
            <person name="Wang J."/>
            <person name="Lin W."/>
            <person name="Li S."/>
            <person name="Li H."/>
            <person name="Zhou J."/>
            <person name="Ni P."/>
            <person name="Dong W."/>
            <person name="Hu S."/>
            <person name="Zeng C."/>
            <person name="Zhang J."/>
            <person name="Zhang Y."/>
            <person name="Li R."/>
            <person name="Xu Z."/>
            <person name="Li S."/>
            <person name="Li X."/>
            <person name="Zheng H."/>
            <person name="Cong L."/>
            <person name="Lin L."/>
            <person name="Yin J."/>
            <person name="Geng J."/>
            <person name="Li G."/>
            <person name="Shi J."/>
            <person name="Liu J."/>
            <person name="Lv H."/>
            <person name="Li J."/>
            <person name="Wang J."/>
            <person name="Deng Y."/>
            <person name="Ran L."/>
            <person name="Shi X."/>
            <person name="Wang X."/>
            <person name="Wu Q."/>
            <person name="Li C."/>
            <person name="Ren X."/>
            <person name="Wang J."/>
            <person name="Wang X."/>
            <person name="Li D."/>
            <person name="Liu D."/>
            <person name="Zhang X."/>
            <person name="Ji Z."/>
            <person name="Zhao W."/>
            <person name="Sun Y."/>
            <person name="Zhang Z."/>
            <person name="Bao J."/>
            <person name="Han Y."/>
            <person name="Dong L."/>
            <person name="Ji J."/>
            <person name="Chen P."/>
            <person name="Wu S."/>
            <person name="Liu J."/>
            <person name="Xiao Y."/>
            <person name="Bu D."/>
            <person name="Tan J."/>
            <person name="Yang L."/>
            <person name="Ye C."/>
            <person name="Zhang J."/>
            <person name="Xu J."/>
            <person name="Zhou Y."/>
            <person name="Yu Y."/>
            <person name="Zhang B."/>
            <person name="Zhuang S."/>
            <person name="Wei H."/>
            <person name="Liu B."/>
            <person name="Lei M."/>
            <person name="Yu H."/>
            <person name="Li Y."/>
            <person name="Xu H."/>
            <person name="Wei S."/>
            <person name="He X."/>
            <person name="Fang L."/>
            <person name="Zhang Z."/>
            <person name="Zhang Y."/>
            <person name="Huang X."/>
            <person name="Su Z."/>
            <person name="Tong W."/>
            <person name="Li J."/>
            <person name="Tong Z."/>
            <person name="Li S."/>
            <person name="Ye J."/>
            <person name="Wang L."/>
            <person name="Fang L."/>
            <person name="Lei T."/>
            <person name="Chen C."/>
            <person name="Chen H."/>
            <person name="Xu Z."/>
            <person name="Li H."/>
            <person name="Huang H."/>
            <person name="Zhang F."/>
            <person name="Xu H."/>
            <person name="Li N."/>
            <person name="Zhao C."/>
            <person name="Li S."/>
            <person name="Dong L."/>
            <person name="Huang Y."/>
            <person name="Li L."/>
            <person name="Xi Y."/>
            <person name="Qi Q."/>
            <person name="Li W."/>
            <person name="Zhang B."/>
            <person name="Hu W."/>
            <person name="Zhang Y."/>
            <person name="Tian X."/>
            <person name="Jiao Y."/>
            <person name="Liang X."/>
            <person name="Jin J."/>
            <person name="Gao L."/>
            <person name="Zheng W."/>
            <person name="Hao B."/>
            <person name="Liu S."/>
            <person name="Wang W."/>
            <person name="Yuan L."/>
            <person name="Cao M."/>
            <person name="McDermott J."/>
            <person name="Samudrala R."/>
            <person name="Wang J."/>
            <person name="Wong G.K."/>
            <person name="Yang H."/>
        </authorList>
    </citation>
    <scope>NUCLEOTIDE SEQUENCE [LARGE SCALE GENOMIC DNA]</scope>
    <source>
        <strain evidence="3">cv. 93-11</strain>
    </source>
</reference>
<dbReference type="GO" id="GO:0004523">
    <property type="term" value="F:RNA-DNA hybrid ribonuclease activity"/>
    <property type="evidence" value="ECO:0007669"/>
    <property type="project" value="InterPro"/>
</dbReference>
<dbReference type="PANTHER" id="PTHR47074">
    <property type="entry name" value="BNAC02G40300D PROTEIN"/>
    <property type="match status" value="1"/>
</dbReference>
<keyword evidence="3" id="KW-1185">Reference proteome</keyword>
<evidence type="ECO:0000313" key="2">
    <source>
        <dbReference type="EMBL" id="EEC68231.1"/>
    </source>
</evidence>
<dbReference type="EMBL" id="CM000136">
    <property type="protein sequence ID" value="EEC68231.1"/>
    <property type="molecule type" value="Genomic_DNA"/>
</dbReference>
<dbReference type="OMA" id="DRFEIGP"/>
<dbReference type="Gene3D" id="3.30.420.10">
    <property type="entry name" value="Ribonuclease H-like superfamily/Ribonuclease H"/>
    <property type="match status" value="1"/>
</dbReference>
<dbReference type="GO" id="GO:0003676">
    <property type="term" value="F:nucleic acid binding"/>
    <property type="evidence" value="ECO:0007669"/>
    <property type="project" value="InterPro"/>
</dbReference>
<dbReference type="HOGENOM" id="CLU_140015_0_0_1"/>
<dbReference type="CDD" id="cd06222">
    <property type="entry name" value="RNase_H_like"/>
    <property type="match status" value="1"/>
</dbReference>
<dbReference type="Pfam" id="PF13456">
    <property type="entry name" value="RVT_3"/>
    <property type="match status" value="1"/>
</dbReference>
<dbReference type="AlphaFoldDB" id="B8BKP5"/>
<protein>
    <recommendedName>
        <fullName evidence="1">RNase H type-1 domain-containing protein</fullName>
    </recommendedName>
</protein>
<dbReference type="InterPro" id="IPR012337">
    <property type="entry name" value="RNaseH-like_sf"/>
</dbReference>
<dbReference type="Gramene" id="BGIOSGA035325-TA">
    <property type="protein sequence ID" value="BGIOSGA035325-PA"/>
    <property type="gene ID" value="BGIOSGA035325"/>
</dbReference>
<dbReference type="InterPro" id="IPR036397">
    <property type="entry name" value="RNaseH_sf"/>
</dbReference>
<feature type="domain" description="RNase H type-1" evidence="1">
    <location>
        <begin position="56"/>
        <end position="159"/>
    </location>
</feature>
<dbReference type="STRING" id="39946.B8BKP5"/>
<sequence>MHGINRSQITQTGRWRELILFLLEEWASLFEKSDHTVPSRTMHWRLPESGWIKLKSDGGFAADEQMGSGGVIVRNDRGEFMGASRIFFGEVLSAAHAEALACLEATRVGARLAATRVVFETDSVEVVSLVMNKSFDRFEIGPVIQELKRGIQSFQDFKLI</sequence>
<dbReference type="PANTHER" id="PTHR47074:SF11">
    <property type="entry name" value="REVERSE TRANSCRIPTASE-LIKE PROTEIN"/>
    <property type="match status" value="1"/>
</dbReference>
<accession>B8BKP5</accession>
<dbReference type="Proteomes" id="UP000007015">
    <property type="component" value="Chromosome 11"/>
</dbReference>
<dbReference type="InterPro" id="IPR002156">
    <property type="entry name" value="RNaseH_domain"/>
</dbReference>
<dbReference type="SUPFAM" id="SSF53098">
    <property type="entry name" value="Ribonuclease H-like"/>
    <property type="match status" value="1"/>
</dbReference>
<evidence type="ECO:0000259" key="1">
    <source>
        <dbReference type="Pfam" id="PF13456"/>
    </source>
</evidence>
<dbReference type="InterPro" id="IPR044730">
    <property type="entry name" value="RNase_H-like_dom_plant"/>
</dbReference>
<proteinExistence type="predicted"/>
<gene>
    <name evidence="2" type="ORF">OsI_36234</name>
</gene>